<reference evidence="2" key="1">
    <citation type="journal article" date="2019" name="Int. J. Syst. Evol. Microbiol.">
        <title>The Global Catalogue of Microorganisms (GCM) 10K type strain sequencing project: providing services to taxonomists for standard genome sequencing and annotation.</title>
        <authorList>
            <consortium name="The Broad Institute Genomics Platform"/>
            <consortium name="The Broad Institute Genome Sequencing Center for Infectious Disease"/>
            <person name="Wu L."/>
            <person name="Ma J."/>
        </authorList>
    </citation>
    <scope>NUCLEOTIDE SEQUENCE [LARGE SCALE GENOMIC DNA]</scope>
    <source>
        <strain evidence="2">JCM 16601</strain>
    </source>
</reference>
<dbReference type="InterPro" id="IPR007488">
    <property type="entry name" value="DUF535"/>
</dbReference>
<comment type="caution">
    <text evidence="1">The sequence shown here is derived from an EMBL/GenBank/DDBJ whole genome shotgun (WGS) entry which is preliminary data.</text>
</comment>
<proteinExistence type="predicted"/>
<dbReference type="EMBL" id="BAAAZC010000020">
    <property type="protein sequence ID" value="GAA3977046.1"/>
    <property type="molecule type" value="Genomic_DNA"/>
</dbReference>
<protein>
    <recommendedName>
        <fullName evidence="3">DUF535 domain-containing protein</fullName>
    </recommendedName>
</protein>
<sequence length="234" mass="26979">MYLFSYLSGAITTRHKRKILAHHYGFLRKVFIGEQLSQLYNGGIVFYAEQHEQNQYRVILAPSEALEFEGSLSLVFEMNKQKVASLLFSFAPGDVFDLEDENIVFISCLQRVGNQVENAYAATKYFSDNNMATILLKVLEAAAVDFGITKAICVGCDNQLTAKLTNEHERYYAIYDQFWLNSSGVKRHGDYLIELPMVQKPILLIKQTHRNRTLKKRQRLRDIFEAVQRNLLKV</sequence>
<evidence type="ECO:0008006" key="3">
    <source>
        <dbReference type="Google" id="ProtNLM"/>
    </source>
</evidence>
<dbReference type="PANTHER" id="PTHR38785">
    <property type="entry name" value="HOMOLOG OF VIRK"/>
    <property type="match status" value="1"/>
</dbReference>
<keyword evidence="2" id="KW-1185">Reference proteome</keyword>
<gene>
    <name evidence="1" type="ORF">GCM10022210_29770</name>
</gene>
<organism evidence="1 2">
    <name type="scientific">Mucilaginibacter dorajii</name>
    <dbReference type="NCBI Taxonomy" id="692994"/>
    <lineage>
        <taxon>Bacteria</taxon>
        <taxon>Pseudomonadati</taxon>
        <taxon>Bacteroidota</taxon>
        <taxon>Sphingobacteriia</taxon>
        <taxon>Sphingobacteriales</taxon>
        <taxon>Sphingobacteriaceae</taxon>
        <taxon>Mucilaginibacter</taxon>
    </lineage>
</organism>
<dbReference type="PANTHER" id="PTHR38785:SF1">
    <property type="entry name" value="HOMOLOG OF VIRK"/>
    <property type="match status" value="1"/>
</dbReference>
<evidence type="ECO:0000313" key="1">
    <source>
        <dbReference type="EMBL" id="GAA3977046.1"/>
    </source>
</evidence>
<dbReference type="Proteomes" id="UP001500742">
    <property type="component" value="Unassembled WGS sequence"/>
</dbReference>
<dbReference type="Pfam" id="PF04393">
    <property type="entry name" value="DUF535"/>
    <property type="match status" value="1"/>
</dbReference>
<name>A0ABP7Q8T9_9SPHI</name>
<evidence type="ECO:0000313" key="2">
    <source>
        <dbReference type="Proteomes" id="UP001500742"/>
    </source>
</evidence>
<accession>A0ABP7Q8T9</accession>